<accession>A0A4V6A9F5</accession>
<evidence type="ECO:0000313" key="2">
    <source>
        <dbReference type="EMBL" id="TKS04276.1"/>
    </source>
</evidence>
<proteinExistence type="predicted"/>
<reference evidence="2" key="1">
    <citation type="submission" date="2018-10" db="EMBL/GenBank/DDBJ databases">
        <title>Population genomic analysis revealed the cold adaptation of white poplar.</title>
        <authorList>
            <person name="Liu Y.-J."/>
        </authorList>
    </citation>
    <scope>NUCLEOTIDE SEQUENCE [LARGE SCALE GENOMIC DNA]</scope>
    <source>
        <strain evidence="2">PAL-ZL1</strain>
    </source>
</reference>
<protein>
    <submittedName>
        <fullName evidence="2">Uncharacterized protein</fullName>
    </submittedName>
</protein>
<dbReference type="EMBL" id="RCHU01000462">
    <property type="protein sequence ID" value="TKS04276.1"/>
    <property type="molecule type" value="Genomic_DNA"/>
</dbReference>
<dbReference type="AlphaFoldDB" id="A0A4V6A9F5"/>
<sequence length="144" mass="15775">MKAKAIATSFSNSGFIAIKGDFLFAFPAKVSPGVCAQSAAAPTQKVDVVVDFSTAFQSFLYCKLSHALETKPMVFPEEFNSIFAQVLVYGLVITFTYQTSLFIQGINELQTTKTYLFSYQQLENIGVLVPGTYLSSIQKISLSL</sequence>
<name>A0A4V6A9F5_POPAL</name>
<keyword evidence="1" id="KW-0812">Transmembrane</keyword>
<feature type="transmembrane region" description="Helical" evidence="1">
    <location>
        <begin position="82"/>
        <end position="103"/>
    </location>
</feature>
<gene>
    <name evidence="2" type="ORF">D5086_0000144770</name>
</gene>
<keyword evidence="1" id="KW-0472">Membrane</keyword>
<evidence type="ECO:0000256" key="1">
    <source>
        <dbReference type="SAM" id="Phobius"/>
    </source>
</evidence>
<organism evidence="2">
    <name type="scientific">Populus alba</name>
    <name type="common">White poplar</name>
    <dbReference type="NCBI Taxonomy" id="43335"/>
    <lineage>
        <taxon>Eukaryota</taxon>
        <taxon>Viridiplantae</taxon>
        <taxon>Streptophyta</taxon>
        <taxon>Embryophyta</taxon>
        <taxon>Tracheophyta</taxon>
        <taxon>Spermatophyta</taxon>
        <taxon>Magnoliopsida</taxon>
        <taxon>eudicotyledons</taxon>
        <taxon>Gunneridae</taxon>
        <taxon>Pentapetalae</taxon>
        <taxon>rosids</taxon>
        <taxon>fabids</taxon>
        <taxon>Malpighiales</taxon>
        <taxon>Salicaceae</taxon>
        <taxon>Saliceae</taxon>
        <taxon>Populus</taxon>
    </lineage>
</organism>
<comment type="caution">
    <text evidence="2">The sequence shown here is derived from an EMBL/GenBank/DDBJ whole genome shotgun (WGS) entry which is preliminary data.</text>
</comment>
<keyword evidence="1" id="KW-1133">Transmembrane helix</keyword>